<comment type="caution">
    <text evidence="1">The sequence shown here is derived from an EMBL/GenBank/DDBJ whole genome shotgun (WGS) entry which is preliminary data.</text>
</comment>
<proteinExistence type="predicted"/>
<reference evidence="1 2" key="1">
    <citation type="submission" date="2019-01" db="EMBL/GenBank/DDBJ databases">
        <title>Anoxybacillus flavithermus in powdered infant formula.</title>
        <authorList>
            <person name="Rhee M.S."/>
            <person name="Choi I.-G."/>
            <person name="Cho T.J."/>
            <person name="Park B."/>
        </authorList>
    </citation>
    <scope>NUCLEOTIDE SEQUENCE [LARGE SCALE GENOMIC DNA]</scope>
    <source>
        <strain evidence="1 2">FHS-PPAM212</strain>
    </source>
</reference>
<sequence length="60" mass="7310">MRSIESSPFSFMEYQPYFTQIHFRFHLSFLLLLRIKHFNIEHSEHVTGGHYATTSFFHFN</sequence>
<evidence type="ECO:0000313" key="2">
    <source>
        <dbReference type="Proteomes" id="UP000286434"/>
    </source>
</evidence>
<protein>
    <submittedName>
        <fullName evidence="1">Uncharacterized protein</fullName>
    </submittedName>
</protein>
<accession>A0AAX1ZYH2</accession>
<organism evidence="1 2">
    <name type="scientific">Anoxybacillus flavithermus</name>
    <dbReference type="NCBI Taxonomy" id="33934"/>
    <lineage>
        <taxon>Bacteria</taxon>
        <taxon>Bacillati</taxon>
        <taxon>Bacillota</taxon>
        <taxon>Bacilli</taxon>
        <taxon>Bacillales</taxon>
        <taxon>Anoxybacillaceae</taxon>
        <taxon>Anoxybacillus</taxon>
    </lineage>
</organism>
<name>A0AAX1ZYH2_9BACL</name>
<dbReference type="AlphaFoldDB" id="A0AAX1ZYH2"/>
<dbReference type="EMBL" id="SBBW01000039">
    <property type="protein sequence ID" value="RWU11975.1"/>
    <property type="molecule type" value="Genomic_DNA"/>
</dbReference>
<gene>
    <name evidence="1" type="ORF">EA138_09730</name>
</gene>
<evidence type="ECO:0000313" key="1">
    <source>
        <dbReference type="EMBL" id="RWU11975.1"/>
    </source>
</evidence>
<dbReference type="Proteomes" id="UP000286434">
    <property type="component" value="Unassembled WGS sequence"/>
</dbReference>